<comment type="caution">
    <text evidence="1">The sequence shown here is derived from an EMBL/GenBank/DDBJ whole genome shotgun (WGS) entry which is preliminary data.</text>
</comment>
<gene>
    <name evidence="1" type="primary">RvY_19070-1</name>
    <name evidence="1" type="synonym">RvY_19070.1</name>
    <name evidence="1" type="ORF">RvY_19070</name>
</gene>
<sequence length="145" mass="16260">MGCLEVGDFREQTVSSWTCPIRPTRRTDRIVRLHAPQALGTVFDKPELRVGEFLRYLMQRIMEIANKAAAFRKKTLDLIRFLIEFSAPKASASSTVANNFIAVVSGNMNIPMADSKAKNPIKSSEPPWKDVSVPCKNNLLNRPVD</sequence>
<keyword evidence="2" id="KW-1185">Reference proteome</keyword>
<evidence type="ECO:0000313" key="2">
    <source>
        <dbReference type="Proteomes" id="UP000186922"/>
    </source>
</evidence>
<name>A0A1D1WAI0_RAMVA</name>
<organism evidence="1 2">
    <name type="scientific">Ramazzottius varieornatus</name>
    <name type="common">Water bear</name>
    <name type="synonym">Tardigrade</name>
    <dbReference type="NCBI Taxonomy" id="947166"/>
    <lineage>
        <taxon>Eukaryota</taxon>
        <taxon>Metazoa</taxon>
        <taxon>Ecdysozoa</taxon>
        <taxon>Tardigrada</taxon>
        <taxon>Eutardigrada</taxon>
        <taxon>Parachela</taxon>
        <taxon>Hypsibioidea</taxon>
        <taxon>Ramazzottiidae</taxon>
        <taxon>Ramazzottius</taxon>
    </lineage>
</organism>
<proteinExistence type="predicted"/>
<protein>
    <submittedName>
        <fullName evidence="1">Uncharacterized protein</fullName>
    </submittedName>
</protein>
<dbReference type="Proteomes" id="UP000186922">
    <property type="component" value="Unassembled WGS sequence"/>
</dbReference>
<evidence type="ECO:0000313" key="1">
    <source>
        <dbReference type="EMBL" id="GAV09558.1"/>
    </source>
</evidence>
<dbReference type="AlphaFoldDB" id="A0A1D1WAI0"/>
<dbReference type="EMBL" id="BDGG01000023">
    <property type="protein sequence ID" value="GAV09558.1"/>
    <property type="molecule type" value="Genomic_DNA"/>
</dbReference>
<reference evidence="1 2" key="1">
    <citation type="journal article" date="2016" name="Nat. Commun.">
        <title>Extremotolerant tardigrade genome and improved radiotolerance of human cultured cells by tardigrade-unique protein.</title>
        <authorList>
            <person name="Hashimoto T."/>
            <person name="Horikawa D.D."/>
            <person name="Saito Y."/>
            <person name="Kuwahara H."/>
            <person name="Kozuka-Hata H."/>
            <person name="Shin-I T."/>
            <person name="Minakuchi Y."/>
            <person name="Ohishi K."/>
            <person name="Motoyama A."/>
            <person name="Aizu T."/>
            <person name="Enomoto A."/>
            <person name="Kondo K."/>
            <person name="Tanaka S."/>
            <person name="Hara Y."/>
            <person name="Koshikawa S."/>
            <person name="Sagara H."/>
            <person name="Miura T."/>
            <person name="Yokobori S."/>
            <person name="Miyagawa K."/>
            <person name="Suzuki Y."/>
            <person name="Kubo T."/>
            <person name="Oyama M."/>
            <person name="Kohara Y."/>
            <person name="Fujiyama A."/>
            <person name="Arakawa K."/>
            <person name="Katayama T."/>
            <person name="Toyoda A."/>
            <person name="Kunieda T."/>
        </authorList>
    </citation>
    <scope>NUCLEOTIDE SEQUENCE [LARGE SCALE GENOMIC DNA]</scope>
    <source>
        <strain evidence="1 2">YOKOZUNA-1</strain>
    </source>
</reference>
<accession>A0A1D1WAI0</accession>